<evidence type="ECO:0000313" key="1">
    <source>
        <dbReference type="Proteomes" id="UP000887540"/>
    </source>
</evidence>
<dbReference type="InterPro" id="IPR036397">
    <property type="entry name" value="RNaseH_sf"/>
</dbReference>
<organism evidence="1 2">
    <name type="scientific">Acrobeloides nanus</name>
    <dbReference type="NCBI Taxonomy" id="290746"/>
    <lineage>
        <taxon>Eukaryota</taxon>
        <taxon>Metazoa</taxon>
        <taxon>Ecdysozoa</taxon>
        <taxon>Nematoda</taxon>
        <taxon>Chromadorea</taxon>
        <taxon>Rhabditida</taxon>
        <taxon>Tylenchina</taxon>
        <taxon>Cephalobomorpha</taxon>
        <taxon>Cephaloboidea</taxon>
        <taxon>Cephalobidae</taxon>
        <taxon>Acrobeloides</taxon>
    </lineage>
</organism>
<dbReference type="Proteomes" id="UP000887540">
    <property type="component" value="Unplaced"/>
</dbReference>
<dbReference type="Gene3D" id="3.30.420.10">
    <property type="entry name" value="Ribonuclease H-like superfamily/Ribonuclease H"/>
    <property type="match status" value="1"/>
</dbReference>
<accession>A0A914EKD7</accession>
<sequence length="91" mass="10693">MHQGGIPKQKISRLLDIPLTTVVFVKQGVKIDRYVYMGMLEDHLIPWAREHFDDTDWCFQQDSAPEHKAFETQEWLAEECPLISFQETTDL</sequence>
<keyword evidence="1" id="KW-1185">Reference proteome</keyword>
<reference evidence="2" key="1">
    <citation type="submission" date="2022-11" db="UniProtKB">
        <authorList>
            <consortium name="WormBaseParasite"/>
        </authorList>
    </citation>
    <scope>IDENTIFICATION</scope>
</reference>
<proteinExistence type="predicted"/>
<dbReference type="WBParaSite" id="ACRNAN_scaffold8360.g8596.t1">
    <property type="protein sequence ID" value="ACRNAN_scaffold8360.g8596.t1"/>
    <property type="gene ID" value="ACRNAN_scaffold8360.g8596"/>
</dbReference>
<dbReference type="GO" id="GO:0003676">
    <property type="term" value="F:nucleic acid binding"/>
    <property type="evidence" value="ECO:0007669"/>
    <property type="project" value="InterPro"/>
</dbReference>
<protein>
    <submittedName>
        <fullName evidence="2">Transposase</fullName>
    </submittedName>
</protein>
<dbReference type="AlphaFoldDB" id="A0A914EKD7"/>
<evidence type="ECO:0000313" key="2">
    <source>
        <dbReference type="WBParaSite" id="ACRNAN_scaffold8360.g8596.t1"/>
    </source>
</evidence>
<name>A0A914EKD7_9BILA</name>